<evidence type="ECO:0000313" key="2">
    <source>
        <dbReference type="EMBL" id="GAA1640439.1"/>
    </source>
</evidence>
<dbReference type="RefSeq" id="WP_346107085.1">
    <property type="nucleotide sequence ID" value="NZ_BAAAMU010000028.1"/>
</dbReference>
<dbReference type="Gene3D" id="3.40.50.1820">
    <property type="entry name" value="alpha/beta hydrolase"/>
    <property type="match status" value="1"/>
</dbReference>
<proteinExistence type="predicted"/>
<protein>
    <submittedName>
        <fullName evidence="2">Alpha/beta hydrolase</fullName>
    </submittedName>
</protein>
<dbReference type="PANTHER" id="PTHR42977">
    <property type="entry name" value="HYDROLASE-RELATED"/>
    <property type="match status" value="1"/>
</dbReference>
<dbReference type="SUPFAM" id="SSF53474">
    <property type="entry name" value="alpha/beta-Hydrolases"/>
    <property type="match status" value="1"/>
</dbReference>
<organism evidence="2 3">
    <name type="scientific">Nonomuraea maheshkhaliensis</name>
    <dbReference type="NCBI Taxonomy" id="419590"/>
    <lineage>
        <taxon>Bacteria</taxon>
        <taxon>Bacillati</taxon>
        <taxon>Actinomycetota</taxon>
        <taxon>Actinomycetes</taxon>
        <taxon>Streptosporangiales</taxon>
        <taxon>Streptosporangiaceae</taxon>
        <taxon>Nonomuraea</taxon>
    </lineage>
</organism>
<name>A0ABP4R7Z5_9ACTN</name>
<dbReference type="PRINTS" id="PR00412">
    <property type="entry name" value="EPOXHYDRLASE"/>
</dbReference>
<gene>
    <name evidence="2" type="ORF">GCM10009733_041940</name>
</gene>
<reference evidence="3" key="1">
    <citation type="journal article" date="2019" name="Int. J. Syst. Evol. Microbiol.">
        <title>The Global Catalogue of Microorganisms (GCM) 10K type strain sequencing project: providing services to taxonomists for standard genome sequencing and annotation.</title>
        <authorList>
            <consortium name="The Broad Institute Genomics Platform"/>
            <consortium name="The Broad Institute Genome Sequencing Center for Infectious Disease"/>
            <person name="Wu L."/>
            <person name="Ma J."/>
        </authorList>
    </citation>
    <scope>NUCLEOTIDE SEQUENCE [LARGE SCALE GENOMIC DNA]</scope>
    <source>
        <strain evidence="3">JCM 13929</strain>
    </source>
</reference>
<keyword evidence="3" id="KW-1185">Reference proteome</keyword>
<dbReference type="Proteomes" id="UP001500064">
    <property type="component" value="Unassembled WGS sequence"/>
</dbReference>
<feature type="domain" description="AB hydrolase-1" evidence="1">
    <location>
        <begin position="27"/>
        <end position="269"/>
    </location>
</feature>
<dbReference type="InterPro" id="IPR000639">
    <property type="entry name" value="Epox_hydrolase-like"/>
</dbReference>
<dbReference type="InterPro" id="IPR029058">
    <property type="entry name" value="AB_hydrolase_fold"/>
</dbReference>
<dbReference type="InterPro" id="IPR051340">
    <property type="entry name" value="Haloalkane_dehalogenase"/>
</dbReference>
<evidence type="ECO:0000259" key="1">
    <source>
        <dbReference type="Pfam" id="PF00561"/>
    </source>
</evidence>
<dbReference type="GO" id="GO:0016787">
    <property type="term" value="F:hydrolase activity"/>
    <property type="evidence" value="ECO:0007669"/>
    <property type="project" value="UniProtKB-KW"/>
</dbReference>
<evidence type="ECO:0000313" key="3">
    <source>
        <dbReference type="Proteomes" id="UP001500064"/>
    </source>
</evidence>
<dbReference type="PANTHER" id="PTHR42977:SF1">
    <property type="entry name" value="BLR6576 PROTEIN"/>
    <property type="match status" value="1"/>
</dbReference>
<sequence>MTAVHHRYATVEGRRLFYREAGPADAPVIVLLHGYPTSSFMFRHLIPALADRYHVIAPDHLGFGLSDAPPADEFDYTFDALTGLTAGLLDQLGVRRYAMYVQDYGAPIGWRLALDDPEAVTAIITQNGNGYAAGFVPEFWQSVWDYHREQTPETERAIRTALSLEAIRWQYVTGVPDESLVSPDTWHHDHALVSRPGNDAIQLALFRDYATNPPLYKELHAYLRANQPPLLAVWGKGDEIFGPDGARAFAQDVPNAEIHLLDGGHFLLESAGDEVAGLIRDFLSRTTAAR</sequence>
<comment type="caution">
    <text evidence="2">The sequence shown here is derived from an EMBL/GenBank/DDBJ whole genome shotgun (WGS) entry which is preliminary data.</text>
</comment>
<accession>A0ABP4R7Z5</accession>
<keyword evidence="2" id="KW-0378">Hydrolase</keyword>
<dbReference type="EMBL" id="BAAAMU010000028">
    <property type="protein sequence ID" value="GAA1640439.1"/>
    <property type="molecule type" value="Genomic_DNA"/>
</dbReference>
<dbReference type="InterPro" id="IPR000073">
    <property type="entry name" value="AB_hydrolase_1"/>
</dbReference>
<dbReference type="Pfam" id="PF00561">
    <property type="entry name" value="Abhydrolase_1"/>
    <property type="match status" value="1"/>
</dbReference>